<reference evidence="1" key="1">
    <citation type="submission" date="2022-07" db="EMBL/GenBank/DDBJ databases">
        <title>Phylogenomic reconstructions and comparative analyses of Kickxellomycotina fungi.</title>
        <authorList>
            <person name="Reynolds N.K."/>
            <person name="Stajich J.E."/>
            <person name="Barry K."/>
            <person name="Grigoriev I.V."/>
            <person name="Crous P."/>
            <person name="Smith M.E."/>
        </authorList>
    </citation>
    <scope>NUCLEOTIDE SEQUENCE</scope>
    <source>
        <strain evidence="1">CBS 109366</strain>
    </source>
</reference>
<organism evidence="1 2">
    <name type="scientific">Coemansia nantahalensis</name>
    <dbReference type="NCBI Taxonomy" id="2789366"/>
    <lineage>
        <taxon>Eukaryota</taxon>
        <taxon>Fungi</taxon>
        <taxon>Fungi incertae sedis</taxon>
        <taxon>Zoopagomycota</taxon>
        <taxon>Kickxellomycotina</taxon>
        <taxon>Kickxellomycetes</taxon>
        <taxon>Kickxellales</taxon>
        <taxon>Kickxellaceae</taxon>
        <taxon>Coemansia</taxon>
    </lineage>
</organism>
<accession>A0ACC1JWI0</accession>
<proteinExistence type="predicted"/>
<keyword evidence="2" id="KW-1185">Reference proteome</keyword>
<gene>
    <name evidence="1" type="ORF">IWQ57_003518</name>
</gene>
<dbReference type="EMBL" id="JANBUJ010001162">
    <property type="protein sequence ID" value="KAJ2768481.1"/>
    <property type="molecule type" value="Genomic_DNA"/>
</dbReference>
<protein>
    <submittedName>
        <fullName evidence="1">Uncharacterized protein</fullName>
    </submittedName>
</protein>
<name>A0ACC1JWI0_9FUNG</name>
<sequence>MNQPPLRNDGPYPPEPAYASTYYAGGVAPPPMAHQHSGGPNTNTYPARAERYTPPAPPTMSRPMSQYHPEGGGPRHGRNSAAYEPTQNASRVYGHGHGKHHRPKNNYGHLVNDQSLGAMPCSGEAWKGCCKYNVFGCLICFNGCMRLCGCGVSIMETLSFN</sequence>
<dbReference type="Proteomes" id="UP001140234">
    <property type="component" value="Unassembled WGS sequence"/>
</dbReference>
<evidence type="ECO:0000313" key="1">
    <source>
        <dbReference type="EMBL" id="KAJ2768481.1"/>
    </source>
</evidence>
<comment type="caution">
    <text evidence="1">The sequence shown here is derived from an EMBL/GenBank/DDBJ whole genome shotgun (WGS) entry which is preliminary data.</text>
</comment>
<evidence type="ECO:0000313" key="2">
    <source>
        <dbReference type="Proteomes" id="UP001140234"/>
    </source>
</evidence>